<organism evidence="2 3">
    <name type="scientific">Luteipulveratus mongoliensis</name>
    <dbReference type="NCBI Taxonomy" id="571913"/>
    <lineage>
        <taxon>Bacteria</taxon>
        <taxon>Bacillati</taxon>
        <taxon>Actinomycetota</taxon>
        <taxon>Actinomycetes</taxon>
        <taxon>Micrococcales</taxon>
        <taxon>Dermacoccaceae</taxon>
        <taxon>Luteipulveratus</taxon>
    </lineage>
</organism>
<evidence type="ECO:0000313" key="2">
    <source>
        <dbReference type="EMBL" id="AKU17003.1"/>
    </source>
</evidence>
<keyword evidence="1" id="KW-1133">Transmembrane helix</keyword>
<feature type="transmembrane region" description="Helical" evidence="1">
    <location>
        <begin position="92"/>
        <end position="113"/>
    </location>
</feature>
<protein>
    <submittedName>
        <fullName evidence="2">Membrane protein</fullName>
    </submittedName>
</protein>
<dbReference type="KEGG" id="lmoi:VV02_15950"/>
<name>A0A0K1JK90_9MICO</name>
<feature type="transmembrane region" description="Helical" evidence="1">
    <location>
        <begin position="65"/>
        <end position="86"/>
    </location>
</feature>
<reference evidence="2 3" key="1">
    <citation type="submission" date="2015-03" db="EMBL/GenBank/DDBJ databases">
        <title>Luteipulveratus halotolerans sp. nov., a novel actinobacterium (Dermacoccaceae) from Sarawak, Malaysia.</title>
        <authorList>
            <person name="Juboi H."/>
            <person name="Basik A."/>
            <person name="Shamsul S.S."/>
            <person name="Arnold P."/>
            <person name="Schmitt E.K."/>
            <person name="Sanglier J.-J."/>
            <person name="Yeo T."/>
        </authorList>
    </citation>
    <scope>NUCLEOTIDE SEQUENCE [LARGE SCALE GENOMIC DNA]</scope>
    <source>
        <strain evidence="2 3">MN07-A0370</strain>
    </source>
</reference>
<evidence type="ECO:0000256" key="1">
    <source>
        <dbReference type="SAM" id="Phobius"/>
    </source>
</evidence>
<proteinExistence type="predicted"/>
<feature type="transmembrane region" description="Helical" evidence="1">
    <location>
        <begin position="30"/>
        <end position="53"/>
    </location>
</feature>
<keyword evidence="1" id="KW-0472">Membrane</keyword>
<dbReference type="EMBL" id="CP011112">
    <property type="protein sequence ID" value="AKU17003.1"/>
    <property type="molecule type" value="Genomic_DNA"/>
</dbReference>
<dbReference type="AlphaFoldDB" id="A0A0K1JK90"/>
<sequence>MSPRAAIGLALDVVLVLVFAAIGRASHDEGNAVVGVLATAAPFVAGTAVGWIVVSRPGRRSPLDLGPGIPVWLCTVAVGMVLRRVVGDGTALSFVIVATLVLGAFLLGWRAAYARWRGSRQRQKVRAS</sequence>
<accession>A0A0K1JK90</accession>
<gene>
    <name evidence="2" type="ORF">VV02_15950</name>
</gene>
<dbReference type="STRING" id="571913.VV02_15950"/>
<dbReference type="RefSeq" id="WP_052593000.1">
    <property type="nucleotide sequence ID" value="NZ_CP011112.1"/>
</dbReference>
<dbReference type="PATRIC" id="fig|571913.6.peg.3237"/>
<dbReference type="Pfam" id="PF11255">
    <property type="entry name" value="DUF3054"/>
    <property type="match status" value="1"/>
</dbReference>
<evidence type="ECO:0000313" key="3">
    <source>
        <dbReference type="Proteomes" id="UP000066480"/>
    </source>
</evidence>
<keyword evidence="3" id="KW-1185">Reference proteome</keyword>
<keyword evidence="1" id="KW-0812">Transmembrane</keyword>
<dbReference type="InterPro" id="IPR021414">
    <property type="entry name" value="DUF3054"/>
</dbReference>
<dbReference type="Proteomes" id="UP000066480">
    <property type="component" value="Chromosome"/>
</dbReference>
<dbReference type="OrthoDB" id="3698172at2"/>